<dbReference type="PANTHER" id="PTHR22949">
    <property type="entry name" value="WHITE COLLAR 2 PROTEIN WC2"/>
    <property type="match status" value="1"/>
</dbReference>
<accession>A0A162NJ92</accession>
<dbReference type="PANTHER" id="PTHR22949:SF0">
    <property type="entry name" value="RE27538P"/>
    <property type="match status" value="1"/>
</dbReference>
<gene>
    <name evidence="3" type="ORF">PHYBLDRAFT_171560</name>
</gene>
<feature type="region of interest" description="Disordered" evidence="1">
    <location>
        <begin position="383"/>
        <end position="413"/>
    </location>
</feature>
<dbReference type="EMBL" id="KV440989">
    <property type="protein sequence ID" value="OAD70174.1"/>
    <property type="molecule type" value="Genomic_DNA"/>
</dbReference>
<dbReference type="VEuPathDB" id="FungiDB:PHYBLDRAFT_171560"/>
<feature type="region of interest" description="Disordered" evidence="1">
    <location>
        <begin position="1"/>
        <end position="20"/>
    </location>
</feature>
<sequence length="413" mass="46347">MQAFMSQSLQEEVPSTLDPSSISYGSEIRLDTYSMWPPGDVADYDNEYLEALMPVNISSDLHTERGVFEENSIWPLQNDNYLTQDVPVNAMDTCATVYSLWRPDLAYPGDNKINEPTVNNVLYPRVMSQNSISPSVTVDPLAFNTTITGQQFGGETYEEIHSYDSDQVGYNTQDSDSQYDYTSAVGSFSPPAFHMDQPHTDSAQVSPVLSPLSNLGSSPIRSSTPQNLPSPIYADGSSISRTQARRRSTNNGSTRKQNTRRRTSANTSVASRVSLATNEPVDSIDFGVPYITFVYSANRVERHYKIRVDIDNVDITHLTPQYRKTNAVYPRALCSQQDYTGNRWNYETECNEQGWKLTVLNCEILSGSRGLIQRSVDCFRNSQPGMRSRRVSRQEKLTGGTLRRRKVKGSTRA</sequence>
<dbReference type="InParanoid" id="A0A162NJ92"/>
<dbReference type="STRING" id="763407.A0A162NJ92"/>
<feature type="region of interest" description="Disordered" evidence="1">
    <location>
        <begin position="190"/>
        <end position="271"/>
    </location>
</feature>
<feature type="compositionally biased region" description="Polar residues" evidence="1">
    <location>
        <begin position="1"/>
        <end position="10"/>
    </location>
</feature>
<evidence type="ECO:0000259" key="2">
    <source>
        <dbReference type="Pfam" id="PF26087"/>
    </source>
</evidence>
<proteinExistence type="predicted"/>
<evidence type="ECO:0000313" key="3">
    <source>
        <dbReference type="EMBL" id="OAD70174.1"/>
    </source>
</evidence>
<dbReference type="GeneID" id="28997534"/>
<feature type="compositionally biased region" description="Basic residues" evidence="1">
    <location>
        <begin position="402"/>
        <end position="413"/>
    </location>
</feature>
<keyword evidence="4" id="KW-1185">Reference proteome</keyword>
<feature type="domain" description="DUF8032" evidence="2">
    <location>
        <begin position="289"/>
        <end position="382"/>
    </location>
</feature>
<dbReference type="OrthoDB" id="5599902at2759"/>
<protein>
    <recommendedName>
        <fullName evidence="2">DUF8032 domain-containing protein</fullName>
    </recommendedName>
</protein>
<dbReference type="Proteomes" id="UP000077315">
    <property type="component" value="Unassembled WGS sequence"/>
</dbReference>
<feature type="compositionally biased region" description="Polar residues" evidence="1">
    <location>
        <begin position="200"/>
        <end position="229"/>
    </location>
</feature>
<evidence type="ECO:0000256" key="1">
    <source>
        <dbReference type="SAM" id="MobiDB-lite"/>
    </source>
</evidence>
<name>A0A162NJ92_PHYB8</name>
<dbReference type="RefSeq" id="XP_018288214.1">
    <property type="nucleotide sequence ID" value="XM_018436628.1"/>
</dbReference>
<evidence type="ECO:0000313" key="4">
    <source>
        <dbReference type="Proteomes" id="UP000077315"/>
    </source>
</evidence>
<dbReference type="InterPro" id="IPR058345">
    <property type="entry name" value="DUF8032"/>
</dbReference>
<organism evidence="3 4">
    <name type="scientific">Phycomyces blakesleeanus (strain ATCC 8743b / DSM 1359 / FGSC 10004 / NBRC 33097 / NRRL 1555)</name>
    <dbReference type="NCBI Taxonomy" id="763407"/>
    <lineage>
        <taxon>Eukaryota</taxon>
        <taxon>Fungi</taxon>
        <taxon>Fungi incertae sedis</taxon>
        <taxon>Mucoromycota</taxon>
        <taxon>Mucoromycotina</taxon>
        <taxon>Mucoromycetes</taxon>
        <taxon>Mucorales</taxon>
        <taxon>Phycomycetaceae</taxon>
        <taxon>Phycomyces</taxon>
    </lineage>
</organism>
<dbReference type="Pfam" id="PF26087">
    <property type="entry name" value="DUF8032"/>
    <property type="match status" value="1"/>
</dbReference>
<reference evidence="4" key="1">
    <citation type="submission" date="2015-06" db="EMBL/GenBank/DDBJ databases">
        <title>Expansion of signal transduction pathways in fungi by whole-genome duplication.</title>
        <authorList>
            <consortium name="DOE Joint Genome Institute"/>
            <person name="Corrochano L.M."/>
            <person name="Kuo A."/>
            <person name="Marcet-Houben M."/>
            <person name="Polaino S."/>
            <person name="Salamov A."/>
            <person name="Villalobos J.M."/>
            <person name="Alvarez M.I."/>
            <person name="Avalos J."/>
            <person name="Benito E.P."/>
            <person name="Benoit I."/>
            <person name="Burger G."/>
            <person name="Camino L.P."/>
            <person name="Canovas D."/>
            <person name="Cerda-Olmedo E."/>
            <person name="Cheng J.-F."/>
            <person name="Dominguez A."/>
            <person name="Elias M."/>
            <person name="Eslava A.P."/>
            <person name="Glaser F."/>
            <person name="Grimwood J."/>
            <person name="Gutierrez G."/>
            <person name="Heitman J."/>
            <person name="Henrissat B."/>
            <person name="Iturriaga E.A."/>
            <person name="Lang B.F."/>
            <person name="Lavin J.L."/>
            <person name="Lee S."/>
            <person name="Li W."/>
            <person name="Lindquist E."/>
            <person name="Lopez-Garcia S."/>
            <person name="Luque E.M."/>
            <person name="Marcos A.T."/>
            <person name="Martin J."/>
            <person name="McCluskey K."/>
            <person name="Medina H.R."/>
            <person name="Miralles-Duran A."/>
            <person name="Miyazaki A."/>
            <person name="Munoz-Torres E."/>
            <person name="Oguiza J.A."/>
            <person name="Ohm R."/>
            <person name="Olmedo M."/>
            <person name="Orejas M."/>
            <person name="Ortiz-Castellanos L."/>
            <person name="Pisabarro A.G."/>
            <person name="Rodriguez-Romero J."/>
            <person name="Ruiz-Herrera J."/>
            <person name="Ruiz-Vazquez R."/>
            <person name="Sanz C."/>
            <person name="Schackwitz W."/>
            <person name="Schmutz J."/>
            <person name="Shahriari M."/>
            <person name="Shelest E."/>
            <person name="Silva-Franco F."/>
            <person name="Soanes D."/>
            <person name="Syed K."/>
            <person name="Tagua V.G."/>
            <person name="Talbot N.J."/>
            <person name="Thon M."/>
            <person name="De vries R.P."/>
            <person name="Wiebenga A."/>
            <person name="Yadav J.S."/>
            <person name="Braun E.L."/>
            <person name="Baker S."/>
            <person name="Garre V."/>
            <person name="Horwitz B."/>
            <person name="Torres-Martinez S."/>
            <person name="Idnurm A."/>
            <person name="Herrera-Estrella A."/>
            <person name="Gabaldon T."/>
            <person name="Grigoriev I.V."/>
        </authorList>
    </citation>
    <scope>NUCLEOTIDE SEQUENCE [LARGE SCALE GENOMIC DNA]</scope>
    <source>
        <strain evidence="4">NRRL 1555(-)</strain>
    </source>
</reference>
<dbReference type="AlphaFoldDB" id="A0A162NJ92"/>